<evidence type="ECO:0000256" key="4">
    <source>
        <dbReference type="ARBA" id="ARBA00022737"/>
    </source>
</evidence>
<evidence type="ECO:0000256" key="7">
    <source>
        <dbReference type="ARBA" id="ARBA00038532"/>
    </source>
</evidence>
<evidence type="ECO:0000256" key="5">
    <source>
        <dbReference type="ARBA" id="ARBA00023203"/>
    </source>
</evidence>
<evidence type="ECO:0000256" key="6">
    <source>
        <dbReference type="ARBA" id="ARBA00023212"/>
    </source>
</evidence>
<dbReference type="AlphaFoldDB" id="A0A1G4JHL6"/>
<keyword evidence="6" id="KW-0206">Cytoskeleton</keyword>
<sequence>MSNQSGITANEALLSQIGSLINDTSSGAVVVAEISLDNTTVGLHSVLPSLEKLRDFASQNVEPLYFFIREGSGIIFVSYVPETSPVRAKMLYASTKNTVLRQVGSNHVSQQLLLSLPEELTSETWSSLGSGENAPLTEAEQISSSISEQQQLEHARGGHQLVSQTGGTSHTLSFKISSGQPIPDLLEKYNLLIFSINLAKEQVEVLETTQISETSQIISFLRSDHPTYNLYNSQGKLHFIYSCPSGSKVKERMLYASNKSGFITHLADVDKLTLDSVSEIGDASELELSKLDHPTAKVLDTSKPAPGQLKFSRPKRPGRRA</sequence>
<dbReference type="Pfam" id="PF00241">
    <property type="entry name" value="Cofilin_ADF"/>
    <property type="match status" value="2"/>
</dbReference>
<evidence type="ECO:0000256" key="1">
    <source>
        <dbReference type="ARBA" id="ARBA00004245"/>
    </source>
</evidence>
<evidence type="ECO:0000256" key="2">
    <source>
        <dbReference type="ARBA" id="ARBA00009557"/>
    </source>
</evidence>
<feature type="region of interest" description="Disordered" evidence="8">
    <location>
        <begin position="125"/>
        <end position="166"/>
    </location>
</feature>
<dbReference type="CDD" id="cd11285">
    <property type="entry name" value="ADF_Twf-N_like"/>
    <property type="match status" value="1"/>
</dbReference>
<feature type="compositionally biased region" description="Low complexity" evidence="8">
    <location>
        <begin position="140"/>
        <end position="150"/>
    </location>
</feature>
<dbReference type="SUPFAM" id="SSF55753">
    <property type="entry name" value="Actin depolymerizing proteins"/>
    <property type="match status" value="2"/>
</dbReference>
<keyword evidence="11" id="KW-1185">Reference proteome</keyword>
<dbReference type="PANTHER" id="PTHR13759:SF1">
    <property type="entry name" value="TWINFILIN"/>
    <property type="match status" value="1"/>
</dbReference>
<protein>
    <submittedName>
        <fullName evidence="10">LAME_0E06062g1_1</fullName>
    </submittedName>
</protein>
<feature type="compositionally biased region" description="Basic residues" evidence="8">
    <location>
        <begin position="312"/>
        <end position="321"/>
    </location>
</feature>
<feature type="region of interest" description="Disordered" evidence="8">
    <location>
        <begin position="295"/>
        <end position="321"/>
    </location>
</feature>
<dbReference type="GO" id="GO:0003785">
    <property type="term" value="F:actin monomer binding"/>
    <property type="evidence" value="ECO:0007669"/>
    <property type="project" value="TreeGrafter"/>
</dbReference>
<dbReference type="GO" id="GO:0030042">
    <property type="term" value="P:actin filament depolymerization"/>
    <property type="evidence" value="ECO:0007669"/>
    <property type="project" value="TreeGrafter"/>
</dbReference>
<dbReference type="GO" id="GO:0051015">
    <property type="term" value="F:actin filament binding"/>
    <property type="evidence" value="ECO:0007669"/>
    <property type="project" value="TreeGrafter"/>
</dbReference>
<reference evidence="11" key="1">
    <citation type="submission" date="2016-03" db="EMBL/GenBank/DDBJ databases">
        <authorList>
            <person name="Devillers Hugo."/>
        </authorList>
    </citation>
    <scope>NUCLEOTIDE SEQUENCE [LARGE SCALE GENOMIC DNA]</scope>
</reference>
<dbReference type="OrthoDB" id="10006997at2759"/>
<comment type="similarity">
    <text evidence="2">Belongs to the actin-binding proteins ADF family. Twinfilin subfamily.</text>
</comment>
<dbReference type="SMART" id="SM00102">
    <property type="entry name" value="ADF"/>
    <property type="match status" value="2"/>
</dbReference>
<keyword evidence="5" id="KW-0009">Actin-binding</keyword>
<dbReference type="Proteomes" id="UP000191144">
    <property type="component" value="Chromosome E"/>
</dbReference>
<dbReference type="InterPro" id="IPR029006">
    <property type="entry name" value="ADF-H/Gelsolin-like_dom_sf"/>
</dbReference>
<dbReference type="PROSITE" id="PS51263">
    <property type="entry name" value="ADF_H"/>
    <property type="match status" value="2"/>
</dbReference>
<organism evidence="10 11">
    <name type="scientific">Lachancea meyersii CBS 8951</name>
    <dbReference type="NCBI Taxonomy" id="1266667"/>
    <lineage>
        <taxon>Eukaryota</taxon>
        <taxon>Fungi</taxon>
        <taxon>Dikarya</taxon>
        <taxon>Ascomycota</taxon>
        <taxon>Saccharomycotina</taxon>
        <taxon>Saccharomycetes</taxon>
        <taxon>Saccharomycetales</taxon>
        <taxon>Saccharomycetaceae</taxon>
        <taxon>Lachancea</taxon>
    </lineage>
</organism>
<dbReference type="PANTHER" id="PTHR13759">
    <property type="entry name" value="TWINFILIN"/>
    <property type="match status" value="1"/>
</dbReference>
<feature type="domain" description="ADF-H" evidence="9">
    <location>
        <begin position="5"/>
        <end position="130"/>
    </location>
</feature>
<feature type="domain" description="ADF-H" evidence="9">
    <location>
        <begin position="167"/>
        <end position="296"/>
    </location>
</feature>
<dbReference type="CDD" id="cd11284">
    <property type="entry name" value="ADF_Twf-C_like"/>
    <property type="match status" value="1"/>
</dbReference>
<gene>
    <name evidence="10" type="ORF">LAME_0E06062G</name>
</gene>
<evidence type="ECO:0000256" key="8">
    <source>
        <dbReference type="SAM" id="MobiDB-lite"/>
    </source>
</evidence>
<evidence type="ECO:0000259" key="9">
    <source>
        <dbReference type="PROSITE" id="PS51263"/>
    </source>
</evidence>
<dbReference type="InterPro" id="IPR002108">
    <property type="entry name" value="ADF-H"/>
</dbReference>
<dbReference type="GO" id="GO:0051016">
    <property type="term" value="P:barbed-end actin filament capping"/>
    <property type="evidence" value="ECO:0007669"/>
    <property type="project" value="TreeGrafter"/>
</dbReference>
<dbReference type="Gene3D" id="3.40.20.10">
    <property type="entry name" value="Severin"/>
    <property type="match status" value="2"/>
</dbReference>
<dbReference type="GO" id="GO:0005884">
    <property type="term" value="C:actin filament"/>
    <property type="evidence" value="ECO:0007669"/>
    <property type="project" value="TreeGrafter"/>
</dbReference>
<evidence type="ECO:0000313" key="10">
    <source>
        <dbReference type="EMBL" id="SCU89897.1"/>
    </source>
</evidence>
<accession>A0A1G4JHL6</accession>
<comment type="subcellular location">
    <subcellularLocation>
        <location evidence="1">Cytoplasm</location>
        <location evidence="1">Cytoskeleton</location>
    </subcellularLocation>
</comment>
<proteinExistence type="inferred from homology"/>
<keyword evidence="3" id="KW-0963">Cytoplasm</keyword>
<name>A0A1G4JHL6_9SACH</name>
<dbReference type="GO" id="GO:0005737">
    <property type="term" value="C:cytoplasm"/>
    <property type="evidence" value="ECO:0007669"/>
    <property type="project" value="TreeGrafter"/>
</dbReference>
<comment type="subunit">
    <text evidence="7">Interacts with G-actin; ADP-actin form.</text>
</comment>
<evidence type="ECO:0000313" key="11">
    <source>
        <dbReference type="Proteomes" id="UP000191144"/>
    </source>
</evidence>
<keyword evidence="4" id="KW-0677">Repeat</keyword>
<evidence type="ECO:0000256" key="3">
    <source>
        <dbReference type="ARBA" id="ARBA00022490"/>
    </source>
</evidence>
<dbReference type="InterPro" id="IPR028458">
    <property type="entry name" value="Twinfilin"/>
</dbReference>
<dbReference type="EMBL" id="LT598481">
    <property type="protein sequence ID" value="SCU89897.1"/>
    <property type="molecule type" value="Genomic_DNA"/>
</dbReference>